<evidence type="ECO:0000259" key="2">
    <source>
        <dbReference type="PROSITE" id="PS50235"/>
    </source>
</evidence>
<protein>
    <recommendedName>
        <fullName evidence="2">USP domain-containing protein</fullName>
    </recommendedName>
</protein>
<dbReference type="PROSITE" id="PS00973">
    <property type="entry name" value="USP_2"/>
    <property type="match status" value="1"/>
</dbReference>
<proteinExistence type="predicted"/>
<feature type="region of interest" description="Disordered" evidence="1">
    <location>
        <begin position="1"/>
        <end position="174"/>
    </location>
</feature>
<sequence length="2557" mass="288206">MDQAPNTDDSRERALSSEPCSTRPNPFDDSDVSSRKRRRTSLSGPSRSRSVETVDSSQGSHTAGYSGPDPQSDSPMKIDSVSATPTTPEPLQAPSSHPPSGPRSSRVTINVRTPSRRLAAIPSSPSSPVPRTSASATVDSADAVHISVEEAELDMSREDTVADTPASSASEDSSPPVEIISIEADDDEFDVGEPEVMIMGDAMCDPSASFPFHEPTETYGETVARLFQYLTQHETVSRSFAEWIERYLTYVQQVDYLTAMESHREHRDAWANVPELVTFLLNRKVNHPPRPQVRDGIFSFYKSFARLTAFFVALDFRMISAMASAGQSRLPALASPPYVQVLAILTRKEETSVLQQQLGNGEVDWNYVSELNEVLDAFQTFHGNHGGGLAYVKRLAIAEAADLVPRFPKLTEHLAHLCLLTSNLLHLSQRKLASLNQHVVEQARGNIASGHSLFKATSESLAKIIESHVNHLSYEAAIVLLPALTDIYQICLATDRIAPLEILKHHREMYPSVSVRHVPEAVAYRWKFTEYSKLIKSSQMQLRVMAASAMCNDLVTFYRKYNEPMDEPSTAFMSYIAEFLLETGLVSYILGPTCHPEITTECSNIIGFLVVSSTYTSNHTDAMWRTVTSTQDPRVSDALLRMTNRIVNLFPYEAMHYFCKKLNTIPVEAFGPTMREFCESVIRHLISKIPFEGVISESAPYDLCIRLVRESSVFGVSSPTAYPEIHQFAIQKLKDLLCHGPSVEIRRRIYLNCMENIASKSTSAIASLWVLWSMLRPVPQRQLPSLTSEHNLTRLLVDEFEAAVPAAKSAGFPTVLNGNQNTPRRDILGWIIQFEPGTIDKDLGPRLWGLLVGPEAASQGDRDASWGMLCIPKVSENPFIRTCCSEYLPTLQPKYFCAGALRLVYSWVFPMVDDAMSILLDDEESADRAGLEQLWRMVLTAPEGTIEQEAIKILAKDIYMESNCIKSFSHYRARKVHLAFVDRCLRQLSSAASRLTGSSNGTMEQDDSSMAVVPAGSQLREQELLFIRSLSVLREFHSLYQDGHFSAPDLRSLILESPNNVEGDPAELMYQSFDGDTQTEVKPLTIGKRNTAASLLASLREATGFSNYRIYYKGRPFVPQESDICKSLEDLRIHNGIILVKRESDVPPSPTRPRAGASPVEVEILSHFRAFWEYLSMEEKMAQEIFNFLVKLPTDENTLKSIEDPSVSYLDIFPPGQPFKSRYAVHAVREYVISQRRKSPPVQLEKYLESAGTISCPYSVAVGRATALIVAAISNPEVISECSNPALQAELSLSLVECLLLLLKDPFRPPSSAQSLDPPLLDRLLDILNAALSTSTPDHAAKHIPFCVQSILESCSLSQTFMSAFCAHELVPGVLETILLRDYRSSIRQSAAVSVLDKISGNMMRPNTATEQFRRFFWPIISRLVEPAVVCGGNSTETLELCLETFRILRDAKSPVLDAQMHLHDWCNLLLGYTTFEDVTQPEVIDLVASFLARLLHSVLCAKGSSSRQELLPPKGAARKIFWKHLFPPFVRDGKSDSRPILQTQTRGLLIEIIFTLIDGDSTQLMWLLEDLNELLPLFPEEEDLYAYELCFGFERSKAVRAPCGYVGLKNLSNTCYLNSLFTQLFMNTDFRRFILGAEVSDRDYTQSLLFHTQKLFAFMQGSIRRFMTPEDCVASIKTYEDTQIDIHSQMDVDEFYNLLFDRWESQFQSSEEKRQFRSFYGGQLVQQVASKECEHISERLEPFSAIQCDIKGKNTLEESLQAYVDGEIMQGDNKYKCSTCDRHVDAVKRACLKDIPDNLIFHLKRFEFNVRTLQRSKINDYFQFPNSIDMRPYTIDHLSESSESGSTAEDVFELVGVLVHSGTAESGHYYSYVRERPSTSKNPVWVEFNDDVVGGWDPAMMADSCFGGPDYRAQFDSTSTVYDKNYSAYMLFYQRSTSVARDQQLLQQRQYSSPLQVDVPLGMGEFIDDENVTLLRRHCLYDPSQIQFVNLALFHVKNANADGCTRDHEMETLAMTMALSHLDQVASRAKDIPDFFTLLRRISSMCQACVRCCLAVFQYFYRHAESLRFMVQKNPDAEVRQAVVSLFIQVLETIKEKLPAQYGLPPLNLDEDESDDDDDDDEYVSSNSIMAQTTEIFKVFWDNFHANLRSWPEVFDFMLSFVKLGRHELVEFLQEPYLRYLLLIIYADPTLDLSPQFSRMVTTISRRMATRPPSYEAIISLVHVLTARMSFLYNDHGEVTGPELPEQRFGSRNTDSEQRCWFTKPEARIIHADWGRGLGNIFVDKLISINQNASATIYIIKNLMRQSRTMEEKVYRTLKMAINCQTTPPTHQSGPFLRVASQAFCKFSTQPDLVGGLISHISQQCTVLQGPEGKAYLDFQKEVFTELHENANLAADRVLHIRYDYLPIWGPGLLGYFEASVASEAEEFLHEVLFRHAPSHASSSMDESSDIEVRKITLAARLLGIKCLEYLRETYVEQHLDVSSRLVGGLERTIKECGKFYSSREDADDEGARDFLRLSSSVLDPLRRLLVEELEEDGSGMFYSDSSSIASSNTAG</sequence>
<evidence type="ECO:0000313" key="4">
    <source>
        <dbReference type="Proteomes" id="UP001175000"/>
    </source>
</evidence>
<dbReference type="InterPro" id="IPR021905">
    <property type="entry name" value="DUF3517"/>
</dbReference>
<dbReference type="Pfam" id="PF00443">
    <property type="entry name" value="UCH"/>
    <property type="match status" value="1"/>
</dbReference>
<dbReference type="GO" id="GO:0016579">
    <property type="term" value="P:protein deubiquitination"/>
    <property type="evidence" value="ECO:0007669"/>
    <property type="project" value="InterPro"/>
</dbReference>
<feature type="domain" description="USP" evidence="2">
    <location>
        <begin position="1607"/>
        <end position="1937"/>
    </location>
</feature>
<feature type="compositionally biased region" description="Low complexity" evidence="1">
    <location>
        <begin position="162"/>
        <end position="174"/>
    </location>
</feature>
<evidence type="ECO:0000313" key="3">
    <source>
        <dbReference type="EMBL" id="KAK0623403.1"/>
    </source>
</evidence>
<dbReference type="SUPFAM" id="SSF54001">
    <property type="entry name" value="Cysteine proteinases"/>
    <property type="match status" value="1"/>
</dbReference>
<dbReference type="InterPro" id="IPR028889">
    <property type="entry name" value="USP"/>
</dbReference>
<dbReference type="CDD" id="cd02659">
    <property type="entry name" value="peptidase_C19C"/>
    <property type="match status" value="1"/>
</dbReference>
<accession>A0AA39WXE5</accession>
<dbReference type="Proteomes" id="UP001175000">
    <property type="component" value="Unassembled WGS sequence"/>
</dbReference>
<comment type="caution">
    <text evidence="3">The sequence shown here is derived from an EMBL/GenBank/DDBJ whole genome shotgun (WGS) entry which is preliminary data.</text>
</comment>
<dbReference type="PANTHER" id="PTHR24006">
    <property type="entry name" value="UBIQUITIN CARBOXYL-TERMINAL HYDROLASE"/>
    <property type="match status" value="1"/>
</dbReference>
<feature type="compositionally biased region" description="Polar residues" evidence="1">
    <location>
        <begin position="42"/>
        <end position="74"/>
    </location>
</feature>
<dbReference type="GO" id="GO:0004843">
    <property type="term" value="F:cysteine-type deubiquitinase activity"/>
    <property type="evidence" value="ECO:0007669"/>
    <property type="project" value="InterPro"/>
</dbReference>
<dbReference type="FunFam" id="3.90.70.10:FF:000136">
    <property type="entry name" value="Ubiquitin C-terminal hydrolase, putative"/>
    <property type="match status" value="1"/>
</dbReference>
<dbReference type="EMBL" id="JAULSU010000003">
    <property type="protein sequence ID" value="KAK0623403.1"/>
    <property type="molecule type" value="Genomic_DNA"/>
</dbReference>
<dbReference type="PANTHER" id="PTHR24006:SF827">
    <property type="entry name" value="UBIQUITIN CARBOXYL-TERMINAL HYDROLASE 34"/>
    <property type="match status" value="1"/>
</dbReference>
<dbReference type="InterPro" id="IPR050164">
    <property type="entry name" value="Peptidase_C19"/>
</dbReference>
<dbReference type="Pfam" id="PF12030">
    <property type="entry name" value="DUF3517"/>
    <property type="match status" value="1"/>
</dbReference>
<dbReference type="InterPro" id="IPR038765">
    <property type="entry name" value="Papain-like_cys_pep_sf"/>
</dbReference>
<dbReference type="InterPro" id="IPR001394">
    <property type="entry name" value="Peptidase_C19_UCH"/>
</dbReference>
<dbReference type="PROSITE" id="PS50235">
    <property type="entry name" value="USP_3"/>
    <property type="match status" value="1"/>
</dbReference>
<evidence type="ECO:0000256" key="1">
    <source>
        <dbReference type="SAM" id="MobiDB-lite"/>
    </source>
</evidence>
<dbReference type="GO" id="GO:0005829">
    <property type="term" value="C:cytosol"/>
    <property type="evidence" value="ECO:0007669"/>
    <property type="project" value="TreeGrafter"/>
</dbReference>
<dbReference type="InterPro" id="IPR018200">
    <property type="entry name" value="USP_CS"/>
</dbReference>
<keyword evidence="4" id="KW-1185">Reference proteome</keyword>
<reference evidence="3" key="1">
    <citation type="submission" date="2023-06" db="EMBL/GenBank/DDBJ databases">
        <title>Genome-scale phylogeny and comparative genomics of the fungal order Sordariales.</title>
        <authorList>
            <consortium name="Lawrence Berkeley National Laboratory"/>
            <person name="Hensen N."/>
            <person name="Bonometti L."/>
            <person name="Westerberg I."/>
            <person name="Brannstrom I.O."/>
            <person name="Guillou S."/>
            <person name="Cros-Aarteil S."/>
            <person name="Calhoun S."/>
            <person name="Haridas S."/>
            <person name="Kuo A."/>
            <person name="Mondo S."/>
            <person name="Pangilinan J."/>
            <person name="Riley R."/>
            <person name="Labutti K."/>
            <person name="Andreopoulos B."/>
            <person name="Lipzen A."/>
            <person name="Chen C."/>
            <person name="Yanf M."/>
            <person name="Daum C."/>
            <person name="Ng V."/>
            <person name="Clum A."/>
            <person name="Steindorff A."/>
            <person name="Ohm R."/>
            <person name="Martin F."/>
            <person name="Silar P."/>
            <person name="Natvig D."/>
            <person name="Lalanne C."/>
            <person name="Gautier V."/>
            <person name="Ament-Velasquez S.L."/>
            <person name="Kruys A."/>
            <person name="Hutchinson M.I."/>
            <person name="Powell A.J."/>
            <person name="Barry K."/>
            <person name="Miller A.N."/>
            <person name="Grigoriev I.V."/>
            <person name="Debuchy R."/>
            <person name="Gladieux P."/>
            <person name="Thoren M.H."/>
            <person name="Johannesson H."/>
        </authorList>
    </citation>
    <scope>NUCLEOTIDE SEQUENCE</scope>
    <source>
        <strain evidence="3">CBS 606.72</strain>
    </source>
</reference>
<dbReference type="GO" id="GO:0005634">
    <property type="term" value="C:nucleus"/>
    <property type="evidence" value="ECO:0007669"/>
    <property type="project" value="TreeGrafter"/>
</dbReference>
<name>A0AA39WXE5_9PEZI</name>
<feature type="compositionally biased region" description="Low complexity" evidence="1">
    <location>
        <begin position="116"/>
        <end position="144"/>
    </location>
</feature>
<dbReference type="Gene3D" id="3.90.70.10">
    <property type="entry name" value="Cysteine proteinases"/>
    <property type="match status" value="1"/>
</dbReference>
<gene>
    <name evidence="3" type="ORF">B0T14DRAFT_427084</name>
</gene>
<organism evidence="3 4">
    <name type="scientific">Immersiella caudata</name>
    <dbReference type="NCBI Taxonomy" id="314043"/>
    <lineage>
        <taxon>Eukaryota</taxon>
        <taxon>Fungi</taxon>
        <taxon>Dikarya</taxon>
        <taxon>Ascomycota</taxon>
        <taxon>Pezizomycotina</taxon>
        <taxon>Sordariomycetes</taxon>
        <taxon>Sordariomycetidae</taxon>
        <taxon>Sordariales</taxon>
        <taxon>Lasiosphaeriaceae</taxon>
        <taxon>Immersiella</taxon>
    </lineage>
</organism>